<name>A0A4Y2CFS8_ARAVE</name>
<gene>
    <name evidence="1" type="ORF">AVEN_70583_1</name>
</gene>
<dbReference type="Proteomes" id="UP000499080">
    <property type="component" value="Unassembled WGS sequence"/>
</dbReference>
<keyword evidence="2" id="KW-1185">Reference proteome</keyword>
<accession>A0A4Y2CFS8</accession>
<dbReference type="EMBL" id="BGPR01000188">
    <property type="protein sequence ID" value="GBM03160.1"/>
    <property type="molecule type" value="Genomic_DNA"/>
</dbReference>
<sequence length="108" mass="12284">MLITRLQKCNKPRGVLFLDDNARPHTARDAKKKHSSLWIGEIGSPGLQHRSCPIRLSPFSCFEVSTIGTLLQKQLRGAASYEELTSLDGYRFLPGWFLEIDFKVGQMY</sequence>
<dbReference type="AlphaFoldDB" id="A0A4Y2CFS8"/>
<comment type="caution">
    <text evidence="1">The sequence shown here is derived from an EMBL/GenBank/DDBJ whole genome shotgun (WGS) entry which is preliminary data.</text>
</comment>
<reference evidence="1 2" key="1">
    <citation type="journal article" date="2019" name="Sci. Rep.">
        <title>Orb-weaving spider Araneus ventricosus genome elucidates the spidroin gene catalogue.</title>
        <authorList>
            <person name="Kono N."/>
            <person name="Nakamura H."/>
            <person name="Ohtoshi R."/>
            <person name="Moran D.A.P."/>
            <person name="Shinohara A."/>
            <person name="Yoshida Y."/>
            <person name="Fujiwara M."/>
            <person name="Mori M."/>
            <person name="Tomita M."/>
            <person name="Arakawa K."/>
        </authorList>
    </citation>
    <scope>NUCLEOTIDE SEQUENCE [LARGE SCALE GENOMIC DNA]</scope>
</reference>
<evidence type="ECO:0000313" key="2">
    <source>
        <dbReference type="Proteomes" id="UP000499080"/>
    </source>
</evidence>
<proteinExistence type="predicted"/>
<protein>
    <submittedName>
        <fullName evidence="1">Uncharacterized protein</fullName>
    </submittedName>
</protein>
<organism evidence="1 2">
    <name type="scientific">Araneus ventricosus</name>
    <name type="common">Orbweaver spider</name>
    <name type="synonym">Epeira ventricosa</name>
    <dbReference type="NCBI Taxonomy" id="182803"/>
    <lineage>
        <taxon>Eukaryota</taxon>
        <taxon>Metazoa</taxon>
        <taxon>Ecdysozoa</taxon>
        <taxon>Arthropoda</taxon>
        <taxon>Chelicerata</taxon>
        <taxon>Arachnida</taxon>
        <taxon>Araneae</taxon>
        <taxon>Araneomorphae</taxon>
        <taxon>Entelegynae</taxon>
        <taxon>Araneoidea</taxon>
        <taxon>Araneidae</taxon>
        <taxon>Araneus</taxon>
    </lineage>
</organism>
<evidence type="ECO:0000313" key="1">
    <source>
        <dbReference type="EMBL" id="GBM03160.1"/>
    </source>
</evidence>